<dbReference type="PIRSF" id="PIRSF005457">
    <property type="entry name" value="Glx"/>
    <property type="match status" value="1"/>
</dbReference>
<dbReference type="HAMAP" id="MF_01374">
    <property type="entry name" value="Glyoxalase_2"/>
    <property type="match status" value="1"/>
</dbReference>
<evidence type="ECO:0000256" key="1">
    <source>
        <dbReference type="ARBA" id="ARBA00001623"/>
    </source>
</evidence>
<evidence type="ECO:0000256" key="8">
    <source>
        <dbReference type="ARBA" id="ARBA00022833"/>
    </source>
</evidence>
<accession>A0A3B0TC49</accession>
<dbReference type="InterPro" id="IPR036866">
    <property type="entry name" value="RibonucZ/Hydroxyglut_hydro"/>
</dbReference>
<name>A0A3B0TC49_9ZZZZ</name>
<dbReference type="EC" id="3.1.2.6" evidence="5"/>
<dbReference type="AlphaFoldDB" id="A0A3B0TC49"/>
<evidence type="ECO:0000259" key="10">
    <source>
        <dbReference type="SMART" id="SM00849"/>
    </source>
</evidence>
<dbReference type="SMART" id="SM00849">
    <property type="entry name" value="Lactamase_B"/>
    <property type="match status" value="1"/>
</dbReference>
<dbReference type="InterPro" id="IPR017782">
    <property type="entry name" value="Hydroxyacylglutathione_Hdrlase"/>
</dbReference>
<dbReference type="Pfam" id="PF00753">
    <property type="entry name" value="Lactamase_B"/>
    <property type="match status" value="1"/>
</dbReference>
<keyword evidence="6" id="KW-0479">Metal-binding</keyword>
<evidence type="ECO:0000256" key="6">
    <source>
        <dbReference type="ARBA" id="ARBA00022723"/>
    </source>
</evidence>
<evidence type="ECO:0000256" key="3">
    <source>
        <dbReference type="ARBA" id="ARBA00004963"/>
    </source>
</evidence>
<dbReference type="GO" id="GO:0019243">
    <property type="term" value="P:methylglyoxal catabolic process to D-lactate via S-lactoyl-glutathione"/>
    <property type="evidence" value="ECO:0007669"/>
    <property type="project" value="InterPro"/>
</dbReference>
<reference evidence="11" key="1">
    <citation type="submission" date="2018-06" db="EMBL/GenBank/DDBJ databases">
        <authorList>
            <person name="Zhirakovskaya E."/>
        </authorList>
    </citation>
    <scope>NUCLEOTIDE SEQUENCE</scope>
</reference>
<evidence type="ECO:0000256" key="7">
    <source>
        <dbReference type="ARBA" id="ARBA00022801"/>
    </source>
</evidence>
<sequence>MADLEIFQFPCLSDNYGVLLHDPDTGATASIDAPDADAVSAALAQKGWTLTQILVTHHHWDHTQGIPALVEQTGCKVIGPAAEGANLTGLDTALDDGEVYDFAGHGAKIIATPGHTLGSICYWFEADRLLFSGDTLFAMGCGRIFEGTPAQMWASMERLRALPIDTRIYCGHEYTQANAQFALSVEPGNEALKVRAAAVEKYRAQGRATVPTSMALELATNPFLRPDSSEIQQNVGLVGAPLGEVFAATRARKDSF</sequence>
<dbReference type="EMBL" id="UOEM01000095">
    <property type="protein sequence ID" value="VAW16211.1"/>
    <property type="molecule type" value="Genomic_DNA"/>
</dbReference>
<comment type="similarity">
    <text evidence="4">Belongs to the metallo-beta-lactamase superfamily. Glyoxalase II family.</text>
</comment>
<keyword evidence="7 11" id="KW-0378">Hydrolase</keyword>
<dbReference type="CDD" id="cd07723">
    <property type="entry name" value="hydroxyacylglutathione_hydrolase_MBL-fold"/>
    <property type="match status" value="1"/>
</dbReference>
<dbReference type="GO" id="GO:0046872">
    <property type="term" value="F:metal ion binding"/>
    <property type="evidence" value="ECO:0007669"/>
    <property type="project" value="UniProtKB-KW"/>
</dbReference>
<protein>
    <recommendedName>
        <fullName evidence="5">hydroxyacylglutathione hydrolase</fullName>
        <ecNumber evidence="5">3.1.2.6</ecNumber>
    </recommendedName>
    <alternativeName>
        <fullName evidence="9">Glyoxalase II</fullName>
    </alternativeName>
</protein>
<evidence type="ECO:0000256" key="2">
    <source>
        <dbReference type="ARBA" id="ARBA00001947"/>
    </source>
</evidence>
<dbReference type="SUPFAM" id="SSF56281">
    <property type="entry name" value="Metallo-hydrolase/oxidoreductase"/>
    <property type="match status" value="1"/>
</dbReference>
<dbReference type="InterPro" id="IPR050110">
    <property type="entry name" value="Glyoxalase_II_hydrolase"/>
</dbReference>
<dbReference type="GO" id="GO:0004416">
    <property type="term" value="F:hydroxyacylglutathione hydrolase activity"/>
    <property type="evidence" value="ECO:0007669"/>
    <property type="project" value="UniProtKB-EC"/>
</dbReference>
<proteinExistence type="inferred from homology"/>
<dbReference type="Pfam" id="PF16123">
    <property type="entry name" value="HAGH_C"/>
    <property type="match status" value="1"/>
</dbReference>
<evidence type="ECO:0000256" key="9">
    <source>
        <dbReference type="ARBA" id="ARBA00031044"/>
    </source>
</evidence>
<feature type="domain" description="Metallo-beta-lactamase" evidence="10">
    <location>
        <begin position="14"/>
        <end position="172"/>
    </location>
</feature>
<evidence type="ECO:0000313" key="11">
    <source>
        <dbReference type="EMBL" id="VAW16211.1"/>
    </source>
</evidence>
<organism evidence="11">
    <name type="scientific">hydrothermal vent metagenome</name>
    <dbReference type="NCBI Taxonomy" id="652676"/>
    <lineage>
        <taxon>unclassified sequences</taxon>
        <taxon>metagenomes</taxon>
        <taxon>ecological metagenomes</taxon>
    </lineage>
</organism>
<evidence type="ECO:0000256" key="5">
    <source>
        <dbReference type="ARBA" id="ARBA00011917"/>
    </source>
</evidence>
<comment type="cofactor">
    <cofactor evidence="2">
        <name>Zn(2+)</name>
        <dbReference type="ChEBI" id="CHEBI:29105"/>
    </cofactor>
</comment>
<dbReference type="Gene3D" id="3.60.15.10">
    <property type="entry name" value="Ribonuclease Z/Hydroxyacylglutathione hydrolase-like"/>
    <property type="match status" value="1"/>
</dbReference>
<comment type="pathway">
    <text evidence="3">Secondary metabolite metabolism; methylglyoxal degradation; (R)-lactate from methylglyoxal: step 2/2.</text>
</comment>
<dbReference type="NCBIfam" id="TIGR03413">
    <property type="entry name" value="GSH_gloB"/>
    <property type="match status" value="1"/>
</dbReference>
<comment type="catalytic activity">
    <reaction evidence="1">
        <text>an S-(2-hydroxyacyl)glutathione + H2O = a 2-hydroxy carboxylate + glutathione + H(+)</text>
        <dbReference type="Rhea" id="RHEA:21864"/>
        <dbReference type="ChEBI" id="CHEBI:15377"/>
        <dbReference type="ChEBI" id="CHEBI:15378"/>
        <dbReference type="ChEBI" id="CHEBI:57925"/>
        <dbReference type="ChEBI" id="CHEBI:58896"/>
        <dbReference type="ChEBI" id="CHEBI:71261"/>
        <dbReference type="EC" id="3.1.2.6"/>
    </reaction>
</comment>
<evidence type="ECO:0000256" key="4">
    <source>
        <dbReference type="ARBA" id="ARBA00006759"/>
    </source>
</evidence>
<gene>
    <name evidence="11" type="ORF">MNBD_ALPHA09-623</name>
</gene>
<dbReference type="InterPro" id="IPR001279">
    <property type="entry name" value="Metallo-B-lactamas"/>
</dbReference>
<dbReference type="InterPro" id="IPR032282">
    <property type="entry name" value="HAGH_C"/>
</dbReference>
<dbReference type="PANTHER" id="PTHR43705:SF1">
    <property type="entry name" value="HYDROXYACYLGLUTATHIONE HYDROLASE GLOB"/>
    <property type="match status" value="1"/>
</dbReference>
<keyword evidence="8" id="KW-0862">Zinc</keyword>
<dbReference type="InterPro" id="IPR035680">
    <property type="entry name" value="Clx_II_MBL"/>
</dbReference>
<dbReference type="PANTHER" id="PTHR43705">
    <property type="entry name" value="HYDROXYACYLGLUTATHIONE HYDROLASE"/>
    <property type="match status" value="1"/>
</dbReference>